<comment type="caution">
    <text evidence="1">The sequence shown here is derived from an EMBL/GenBank/DDBJ whole genome shotgun (WGS) entry which is preliminary data.</text>
</comment>
<dbReference type="EMBL" id="DRIG01000062">
    <property type="protein sequence ID" value="HEC78628.1"/>
    <property type="molecule type" value="Genomic_DNA"/>
</dbReference>
<dbReference type="Proteomes" id="UP000885826">
    <property type="component" value="Unassembled WGS sequence"/>
</dbReference>
<evidence type="ECO:0000313" key="2">
    <source>
        <dbReference type="Proteomes" id="UP000885826"/>
    </source>
</evidence>
<dbReference type="AlphaFoldDB" id="A0A9C9K075"/>
<protein>
    <submittedName>
        <fullName evidence="1">Uncharacterized protein</fullName>
    </submittedName>
</protein>
<organism evidence="1 2">
    <name type="scientific">candidate division WOR-3 bacterium</name>
    <dbReference type="NCBI Taxonomy" id="2052148"/>
    <lineage>
        <taxon>Bacteria</taxon>
        <taxon>Bacteria division WOR-3</taxon>
    </lineage>
</organism>
<proteinExistence type="predicted"/>
<gene>
    <name evidence="1" type="ORF">ENI34_05740</name>
</gene>
<evidence type="ECO:0000313" key="1">
    <source>
        <dbReference type="EMBL" id="HEC78628.1"/>
    </source>
</evidence>
<reference evidence="1" key="1">
    <citation type="journal article" date="2020" name="mSystems">
        <title>Genome- and Community-Level Interaction Insights into Carbon Utilization and Element Cycling Functions of Hydrothermarchaeota in Hydrothermal Sediment.</title>
        <authorList>
            <person name="Zhou Z."/>
            <person name="Liu Y."/>
            <person name="Xu W."/>
            <person name="Pan J."/>
            <person name="Luo Z.H."/>
            <person name="Li M."/>
        </authorList>
    </citation>
    <scope>NUCLEOTIDE SEQUENCE</scope>
    <source>
        <strain evidence="1">HyVt-388</strain>
    </source>
</reference>
<sequence length="134" mass="15306">MKRNIGIFCLLLSLCLITCGGKTQLEITITEHPVGGENISELSCTFEGRLINGTTPITATIEWWWTYGSTAQKECQHREEHTFDSQKSEEVTTTLSAPPGYVFNDYFWVEISWQDEDGTEQKVESHQVRCTYHP</sequence>
<name>A0A9C9K075_UNCW3</name>
<accession>A0A9C9K075</accession>